<feature type="chain" id="PRO_5044863596" evidence="1">
    <location>
        <begin position="20"/>
        <end position="136"/>
    </location>
</feature>
<dbReference type="AlphaFoldDB" id="A0ABD7Q8I1"/>
<evidence type="ECO:0000313" key="2">
    <source>
        <dbReference type="EMBL" id="TBL70583.1"/>
    </source>
</evidence>
<protein>
    <submittedName>
        <fullName evidence="2">DUF4019 domain-containing protein</fullName>
    </submittedName>
</protein>
<evidence type="ECO:0000256" key="1">
    <source>
        <dbReference type="SAM" id="SignalP"/>
    </source>
</evidence>
<evidence type="ECO:0000313" key="3">
    <source>
        <dbReference type="Proteomes" id="UP000291600"/>
    </source>
</evidence>
<gene>
    <name evidence="2" type="ORF">EYY96_01330</name>
</gene>
<reference evidence="2 3" key="1">
    <citation type="submission" date="2019-02" db="EMBL/GenBank/DDBJ databases">
        <title>Comparative genomic analysis of the Hafnia genus genomes.</title>
        <authorList>
            <person name="Zhiqiu Y."/>
            <person name="Chao Y."/>
            <person name="Yuhui D."/>
            <person name="Di H."/>
            <person name="Bin L."/>
        </authorList>
    </citation>
    <scope>NUCLEOTIDE SEQUENCE [LARGE SCALE GENOMIC DNA]</scope>
    <source>
        <strain evidence="2 3">PCM_1210</strain>
    </source>
</reference>
<dbReference type="RefSeq" id="WP_130970279.1">
    <property type="nucleotide sequence ID" value="NZ_SITJ01000044.1"/>
</dbReference>
<proteinExistence type="predicted"/>
<dbReference type="Proteomes" id="UP000291600">
    <property type="component" value="Unassembled WGS sequence"/>
</dbReference>
<sequence>MKTFIRHLYIIIIIFTSCACSPINDEMAQNGVREFHYMYQQKNYAEIYSKTSNSFKSATTESEFINLLTTANNKNLGKLKSSRIKVKKKIHHIIGNNEVVLVYLSEFSNRIVYETFLFEDVKGTMELKGYNYESLN</sequence>
<organism evidence="2 3">
    <name type="scientific">Hafnia alvei</name>
    <dbReference type="NCBI Taxonomy" id="569"/>
    <lineage>
        <taxon>Bacteria</taxon>
        <taxon>Pseudomonadati</taxon>
        <taxon>Pseudomonadota</taxon>
        <taxon>Gammaproteobacteria</taxon>
        <taxon>Enterobacterales</taxon>
        <taxon>Hafniaceae</taxon>
        <taxon>Hafnia</taxon>
    </lineage>
</organism>
<keyword evidence="1" id="KW-0732">Signal</keyword>
<dbReference type="PROSITE" id="PS51257">
    <property type="entry name" value="PROKAR_LIPOPROTEIN"/>
    <property type="match status" value="1"/>
</dbReference>
<comment type="caution">
    <text evidence="2">The sequence shown here is derived from an EMBL/GenBank/DDBJ whole genome shotgun (WGS) entry which is preliminary data.</text>
</comment>
<accession>A0ABD7Q8I1</accession>
<feature type="signal peptide" evidence="1">
    <location>
        <begin position="1"/>
        <end position="19"/>
    </location>
</feature>
<dbReference type="EMBL" id="SITJ01000044">
    <property type="protein sequence ID" value="TBL70583.1"/>
    <property type="molecule type" value="Genomic_DNA"/>
</dbReference>
<name>A0ABD7Q8I1_HAFAL</name>